<sequence length="38" mass="4663">MGGKFFYPLEILLKIQYDNYEQMFLFYFEGTEQNDKDS</sequence>
<organism evidence="1 2">
    <name type="scientific">Mesobacillus selenatarsenatis (strain DSM 18680 / JCM 14380 / FERM P-15431 / SF-1)</name>
    <dbReference type="NCBI Taxonomy" id="1321606"/>
    <lineage>
        <taxon>Bacteria</taxon>
        <taxon>Bacillati</taxon>
        <taxon>Bacillota</taxon>
        <taxon>Bacilli</taxon>
        <taxon>Bacillales</taxon>
        <taxon>Bacillaceae</taxon>
        <taxon>Mesobacillus</taxon>
    </lineage>
</organism>
<evidence type="ECO:0000313" key="1">
    <source>
        <dbReference type="EMBL" id="GAM13592.1"/>
    </source>
</evidence>
<evidence type="ECO:0000313" key="2">
    <source>
        <dbReference type="Proteomes" id="UP000031014"/>
    </source>
</evidence>
<dbReference type="STRING" id="1321606.SAMD00020551_1737"/>
<dbReference type="AlphaFoldDB" id="A0A0A8X3I1"/>
<comment type="caution">
    <text evidence="1">The sequence shown here is derived from an EMBL/GenBank/DDBJ whole genome shotgun (WGS) entry which is preliminary data.</text>
</comment>
<gene>
    <name evidence="1" type="ORF">SAMD00020551_1737</name>
</gene>
<keyword evidence="2" id="KW-1185">Reference proteome</keyword>
<protein>
    <submittedName>
        <fullName evidence="1">Uncharacterized protein</fullName>
    </submittedName>
</protein>
<proteinExistence type="predicted"/>
<dbReference type="EMBL" id="BASE01000036">
    <property type="protein sequence ID" value="GAM13592.1"/>
    <property type="molecule type" value="Genomic_DNA"/>
</dbReference>
<dbReference type="Proteomes" id="UP000031014">
    <property type="component" value="Unassembled WGS sequence"/>
</dbReference>
<name>A0A0A8X3I1_MESS1</name>
<reference evidence="1 2" key="1">
    <citation type="submission" date="2013-06" db="EMBL/GenBank/DDBJ databases">
        <title>Whole genome shotgun sequence of Bacillus selenatarsenatis SF-1.</title>
        <authorList>
            <person name="Kuroda M."/>
            <person name="Sei K."/>
            <person name="Yamashita M."/>
            <person name="Ike M."/>
        </authorList>
    </citation>
    <scope>NUCLEOTIDE SEQUENCE [LARGE SCALE GENOMIC DNA]</scope>
    <source>
        <strain evidence="1 2">SF-1</strain>
    </source>
</reference>
<accession>A0A0A8X3I1</accession>